<dbReference type="OrthoDB" id="5803286at2"/>
<dbReference type="Proteomes" id="UP000441399">
    <property type="component" value="Unassembled WGS sequence"/>
</dbReference>
<proteinExistence type="predicted"/>
<protein>
    <recommendedName>
        <fullName evidence="4">Lipoprotein</fullName>
    </recommendedName>
</protein>
<feature type="region of interest" description="Disordered" evidence="1">
    <location>
        <begin position="417"/>
        <end position="448"/>
    </location>
</feature>
<sequence length="448" mass="49764">MKLSSAAHAHVSTTIRQLQRTVSVAALILLAACSGDSDFSGNSYLSSGNNPEPQLFDNVNRSDFRNADGAVSPLSQTLANCVIIETFEEVCPLSTLSFIGAPATLPTKQQIMDRLIVSHDWMADNFSQLLDRMPEDMYRLFGSTTAIVIHSHIRPAFFLPATGAIYLDPQYLWLTAAQRNTISNEQDYRAGFASQVGFADLATYTKSNGFAFGDSTAAVRGESPTLYALSALLFHELAHAADQYPLTLIAGRVDADVRPFNLIKDDQDTSSDLDRSLPLNSTTMRQIGQVLFQGEKASSTIAALTAAEVGSHFETDRASDTYAYSTKYEDTAMLFEEFMMKVHYNVDRELAFADRLTSQPANCQDYNVTYRISNRYQDVIQRVEFVVDRLLPGHTHQSFMTNFPTRANTLICKPAPQSRQLGHESDDETTTEPALNIEDVLNNTTRWR</sequence>
<evidence type="ECO:0008006" key="4">
    <source>
        <dbReference type="Google" id="ProtNLM"/>
    </source>
</evidence>
<dbReference type="PROSITE" id="PS51257">
    <property type="entry name" value="PROKAR_LIPOPROTEIN"/>
    <property type="match status" value="1"/>
</dbReference>
<dbReference type="EMBL" id="CACSIO010000023">
    <property type="protein sequence ID" value="CAA0116399.1"/>
    <property type="molecule type" value="Genomic_DNA"/>
</dbReference>
<accession>A0A5S9QDM1</accession>
<gene>
    <name evidence="2" type="ORF">OPDIPICF_01847</name>
</gene>
<keyword evidence="3" id="KW-1185">Reference proteome</keyword>
<evidence type="ECO:0000313" key="3">
    <source>
        <dbReference type="Proteomes" id="UP000441399"/>
    </source>
</evidence>
<reference evidence="2 3" key="1">
    <citation type="submission" date="2019-11" db="EMBL/GenBank/DDBJ databases">
        <authorList>
            <person name="Holert J."/>
        </authorList>
    </citation>
    <scope>NUCLEOTIDE SEQUENCE [LARGE SCALE GENOMIC DNA]</scope>
    <source>
        <strain evidence="2">SB11_3</strain>
    </source>
</reference>
<organism evidence="2 3">
    <name type="scientific">BD1-7 clade bacterium</name>
    <dbReference type="NCBI Taxonomy" id="2029982"/>
    <lineage>
        <taxon>Bacteria</taxon>
        <taxon>Pseudomonadati</taxon>
        <taxon>Pseudomonadota</taxon>
        <taxon>Gammaproteobacteria</taxon>
        <taxon>Cellvibrionales</taxon>
        <taxon>Spongiibacteraceae</taxon>
        <taxon>BD1-7 clade</taxon>
    </lineage>
</organism>
<evidence type="ECO:0000256" key="1">
    <source>
        <dbReference type="SAM" id="MobiDB-lite"/>
    </source>
</evidence>
<dbReference type="AlphaFoldDB" id="A0A5S9QDM1"/>
<name>A0A5S9QDM1_9GAMM</name>
<evidence type="ECO:0000313" key="2">
    <source>
        <dbReference type="EMBL" id="CAA0116399.1"/>
    </source>
</evidence>